<sequence length="186" mass="20301">MLLKANSNDRITNLRQGSEKMAGFEVVFQGQVQPGLDPAQVRARIGQLFQVDERQVEMLFSGRRIVIKSGLDEQAAQRYRQAIERAGAQCELVPLQEEPPAAAPAPAPARGVAPRDEFMAAFVDVQAPDFPLAEPGADMQDSYTDHPPLNIDLSAFTLAPPGTDLDQRPDLPPPPAPDTSHLRLQD</sequence>
<accession>A0ABQ2CJ84</accession>
<dbReference type="Proteomes" id="UP000633263">
    <property type="component" value="Unassembled WGS sequence"/>
</dbReference>
<evidence type="ECO:0000313" key="2">
    <source>
        <dbReference type="EMBL" id="GGI90827.1"/>
    </source>
</evidence>
<feature type="region of interest" description="Disordered" evidence="1">
    <location>
        <begin position="131"/>
        <end position="186"/>
    </location>
</feature>
<comment type="caution">
    <text evidence="2">The sequence shown here is derived from an EMBL/GenBank/DDBJ whole genome shotgun (WGS) entry which is preliminary data.</text>
</comment>
<name>A0ABQ2CJ84_9GAMM</name>
<keyword evidence="3" id="KW-1185">Reference proteome</keyword>
<organism evidence="2 3">
    <name type="scientific">Halopseudomonas pertucinogena</name>
    <dbReference type="NCBI Taxonomy" id="86175"/>
    <lineage>
        <taxon>Bacteria</taxon>
        <taxon>Pseudomonadati</taxon>
        <taxon>Pseudomonadota</taxon>
        <taxon>Gammaproteobacteria</taxon>
        <taxon>Pseudomonadales</taxon>
        <taxon>Pseudomonadaceae</taxon>
        <taxon>Halopseudomonas</taxon>
    </lineage>
</organism>
<evidence type="ECO:0000313" key="3">
    <source>
        <dbReference type="Proteomes" id="UP000633263"/>
    </source>
</evidence>
<gene>
    <name evidence="2" type="ORF">GCM10009083_04020</name>
</gene>
<proteinExistence type="predicted"/>
<reference evidence="3" key="1">
    <citation type="journal article" date="2019" name="Int. J. Syst. Evol. Microbiol.">
        <title>The Global Catalogue of Microorganisms (GCM) 10K type strain sequencing project: providing services to taxonomists for standard genome sequencing and annotation.</title>
        <authorList>
            <consortium name="The Broad Institute Genomics Platform"/>
            <consortium name="The Broad Institute Genome Sequencing Center for Infectious Disease"/>
            <person name="Wu L."/>
            <person name="Ma J."/>
        </authorList>
    </citation>
    <scope>NUCLEOTIDE SEQUENCE [LARGE SCALE GENOMIC DNA]</scope>
    <source>
        <strain evidence="3">JCM 11590</strain>
    </source>
</reference>
<dbReference type="EMBL" id="BMNN01000001">
    <property type="protein sequence ID" value="GGI90827.1"/>
    <property type="molecule type" value="Genomic_DNA"/>
</dbReference>
<protein>
    <submittedName>
        <fullName evidence="2">Uncharacterized protein</fullName>
    </submittedName>
</protein>
<evidence type="ECO:0000256" key="1">
    <source>
        <dbReference type="SAM" id="MobiDB-lite"/>
    </source>
</evidence>